<evidence type="ECO:0000313" key="2">
    <source>
        <dbReference type="EMBL" id="CUJ91318.1"/>
    </source>
</evidence>
<dbReference type="EMBL" id="CYUD01000003">
    <property type="protein sequence ID" value="CUJ91318.1"/>
    <property type="molecule type" value="Genomic_DNA"/>
</dbReference>
<organism evidence="2 3">
    <name type="scientific">Ruegeria denitrificans</name>
    <dbReference type="NCBI Taxonomy" id="1715692"/>
    <lineage>
        <taxon>Bacteria</taxon>
        <taxon>Pseudomonadati</taxon>
        <taxon>Pseudomonadota</taxon>
        <taxon>Alphaproteobacteria</taxon>
        <taxon>Rhodobacterales</taxon>
        <taxon>Roseobacteraceae</taxon>
        <taxon>Ruegeria</taxon>
    </lineage>
</organism>
<dbReference type="OrthoDB" id="528778at2"/>
<proteinExistence type="predicted"/>
<dbReference type="RefSeq" id="WP_058280851.1">
    <property type="nucleotide sequence ID" value="NZ_CYUD01000003.1"/>
</dbReference>
<evidence type="ECO:0000313" key="3">
    <source>
        <dbReference type="Proteomes" id="UP000051260"/>
    </source>
</evidence>
<reference evidence="3" key="1">
    <citation type="submission" date="2015-09" db="EMBL/GenBank/DDBJ databases">
        <authorList>
            <person name="Rodrigo-Torres L."/>
            <person name="Arahal D.R."/>
        </authorList>
    </citation>
    <scope>NUCLEOTIDE SEQUENCE [LARGE SCALE GENOMIC DNA]</scope>
    <source>
        <strain evidence="3">CECT 5091</strain>
    </source>
</reference>
<protein>
    <recommendedName>
        <fullName evidence="1">DUF4166 domain-containing protein</fullName>
    </recommendedName>
</protein>
<accession>A0A0P1IDB8</accession>
<dbReference type="Proteomes" id="UP000051260">
    <property type="component" value="Unassembled WGS sequence"/>
</dbReference>
<feature type="domain" description="DUF4166" evidence="1">
    <location>
        <begin position="28"/>
        <end position="172"/>
    </location>
</feature>
<name>A0A0P1IDB8_9RHOB</name>
<evidence type="ECO:0000259" key="1">
    <source>
        <dbReference type="Pfam" id="PF13761"/>
    </source>
</evidence>
<gene>
    <name evidence="2" type="ORF">RUE5091_01083</name>
</gene>
<dbReference type="Pfam" id="PF13761">
    <property type="entry name" value="DUF4166"/>
    <property type="match status" value="1"/>
</dbReference>
<dbReference type="AlphaFoldDB" id="A0A0P1IDB8"/>
<keyword evidence="3" id="KW-1185">Reference proteome</keyword>
<dbReference type="STRING" id="1715692.RUE5091_01083"/>
<sequence>MEPDPFLQALPAGADVPSALYLLHTNPGQYEGRCSIIRGSGWIIRLALQLGRFPPDADDIPVKVKIDCAGDTWPWARDFDGHTTRSLLTFDHGTDCVREQLGWLTLWLMPEIDSGRMIIHIRGLSIFGVSCPTFFLPRLSTVEWQDETGQFRFDVSAAMPGLGQLICYRGWLKPVHGQACTG</sequence>
<dbReference type="InterPro" id="IPR025311">
    <property type="entry name" value="DUF4166"/>
</dbReference>